<name>A0A7W8MWK3_9BACL</name>
<evidence type="ECO:0000313" key="2">
    <source>
        <dbReference type="Proteomes" id="UP000520011"/>
    </source>
</evidence>
<organism evidence="1 2">
    <name type="scientific">Anoxybacteroides tepidamans</name>
    <dbReference type="NCBI Taxonomy" id="265948"/>
    <lineage>
        <taxon>Bacteria</taxon>
        <taxon>Bacillati</taxon>
        <taxon>Bacillota</taxon>
        <taxon>Bacilli</taxon>
        <taxon>Bacillales</taxon>
        <taxon>Anoxybacillaceae</taxon>
        <taxon>Anoxybacteroides</taxon>
    </lineage>
</organism>
<dbReference type="RefSeq" id="WP_183256074.1">
    <property type="nucleotide sequence ID" value="NZ_JACHEP010000026.1"/>
</dbReference>
<dbReference type="AlphaFoldDB" id="A0A7W8MWK3"/>
<protein>
    <submittedName>
        <fullName evidence="1">Uncharacterized protein</fullName>
    </submittedName>
</protein>
<keyword evidence="2" id="KW-1185">Reference proteome</keyword>
<accession>A0A7W8MWK3</accession>
<evidence type="ECO:0000313" key="1">
    <source>
        <dbReference type="EMBL" id="MBB5326038.1"/>
    </source>
</evidence>
<dbReference type="Proteomes" id="UP000520011">
    <property type="component" value="Unassembled WGS sequence"/>
</dbReference>
<comment type="caution">
    <text evidence="1">The sequence shown here is derived from an EMBL/GenBank/DDBJ whole genome shotgun (WGS) entry which is preliminary data.</text>
</comment>
<dbReference type="EMBL" id="JACHEP010000026">
    <property type="protein sequence ID" value="MBB5326038.1"/>
    <property type="molecule type" value="Genomic_DNA"/>
</dbReference>
<sequence>MNVKELISLIKEEVPNKAIDLMDSLELLKETIADTLTEILKKSHTAFQQRNLTKWNELNRLIDQIVPIEERIAQIIEELDLDVTVKESEMERRVLPNYSDYLVDSNVEHTLYEDYTHRRPCAFKMNDNPRIEVSTWKEMLIKTCEILMEKDEEKFLSFEHLDKMNGKKRKYFSVSSDGMREPVSIKGKMYIETLMNSNGFRNLVIKLLKEYNLKISDYKIYLRADYSELNQ</sequence>
<proteinExistence type="predicted"/>
<reference evidence="1 2" key="1">
    <citation type="submission" date="2020-08" db="EMBL/GenBank/DDBJ databases">
        <title>Genomic Encyclopedia of Type Strains, Phase IV (KMG-IV): sequencing the most valuable type-strain genomes for metagenomic binning, comparative biology and taxonomic classification.</title>
        <authorList>
            <person name="Goeker M."/>
        </authorList>
    </citation>
    <scope>NUCLEOTIDE SEQUENCE [LARGE SCALE GENOMIC DNA]</scope>
    <source>
        <strain evidence="1 2">DSM 16325</strain>
    </source>
</reference>
<gene>
    <name evidence="1" type="ORF">HNQ34_003156</name>
</gene>